<dbReference type="Gene3D" id="1.25.40.10">
    <property type="entry name" value="Tetratricopeptide repeat domain"/>
    <property type="match status" value="3"/>
</dbReference>
<feature type="transmembrane region" description="Helical" evidence="14">
    <location>
        <begin position="430"/>
        <end position="453"/>
    </location>
</feature>
<evidence type="ECO:0000256" key="8">
    <source>
        <dbReference type="ARBA" id="ARBA00022737"/>
    </source>
</evidence>
<evidence type="ECO:0000256" key="9">
    <source>
        <dbReference type="ARBA" id="ARBA00022803"/>
    </source>
</evidence>
<evidence type="ECO:0000256" key="4">
    <source>
        <dbReference type="ARBA" id="ARBA00007882"/>
    </source>
</evidence>
<evidence type="ECO:0000256" key="3">
    <source>
        <dbReference type="ARBA" id="ARBA00004922"/>
    </source>
</evidence>
<evidence type="ECO:0000259" key="15">
    <source>
        <dbReference type="Pfam" id="PF08409"/>
    </source>
</evidence>
<comment type="pathway">
    <text evidence="3">Protein modification; protein glycosylation.</text>
</comment>
<dbReference type="SMART" id="SM00028">
    <property type="entry name" value="TPR"/>
    <property type="match status" value="9"/>
</dbReference>
<dbReference type="SMART" id="SM00671">
    <property type="entry name" value="SEL1"/>
    <property type="match status" value="3"/>
</dbReference>
<dbReference type="UniPathway" id="UPA00378"/>
<keyword evidence="12 14" id="KW-0472">Membrane</keyword>
<evidence type="ECO:0000256" key="2">
    <source>
        <dbReference type="ARBA" id="ARBA00004240"/>
    </source>
</evidence>
<feature type="domain" description="DUF1736" evidence="15">
    <location>
        <begin position="253"/>
        <end position="324"/>
    </location>
</feature>
<evidence type="ECO:0000313" key="16">
    <source>
        <dbReference type="EMBL" id="KAF6021680.1"/>
    </source>
</evidence>
<dbReference type="InterPro" id="IPR011990">
    <property type="entry name" value="TPR-like_helical_dom_sf"/>
</dbReference>
<comment type="caution">
    <text evidence="16">The sequence shown here is derived from an EMBL/GenBank/DDBJ whole genome shotgun (WGS) entry which is preliminary data.</text>
</comment>
<dbReference type="SUPFAM" id="SSF48452">
    <property type="entry name" value="TPR-like"/>
    <property type="match status" value="1"/>
</dbReference>
<feature type="repeat" description="TPR" evidence="13">
    <location>
        <begin position="643"/>
        <end position="676"/>
    </location>
</feature>
<feature type="transmembrane region" description="Helical" evidence="14">
    <location>
        <begin position="137"/>
        <end position="156"/>
    </location>
</feature>
<dbReference type="Pfam" id="PF13424">
    <property type="entry name" value="TPR_12"/>
    <property type="match status" value="1"/>
</dbReference>
<keyword evidence="17" id="KW-1185">Reference proteome</keyword>
<dbReference type="InterPro" id="IPR006597">
    <property type="entry name" value="Sel1-like"/>
</dbReference>
<keyword evidence="11 14" id="KW-1133">Transmembrane helix</keyword>
<dbReference type="SUPFAM" id="SSF81901">
    <property type="entry name" value="HCP-like"/>
    <property type="match status" value="1"/>
</dbReference>
<keyword evidence="9 13" id="KW-0802">TPR repeat</keyword>
<keyword evidence="7 14" id="KW-0812">Transmembrane</keyword>
<feature type="transmembrane region" description="Helical" evidence="14">
    <location>
        <begin position="312"/>
        <end position="332"/>
    </location>
</feature>
<evidence type="ECO:0000256" key="13">
    <source>
        <dbReference type="PROSITE-ProRule" id="PRU00339"/>
    </source>
</evidence>
<evidence type="ECO:0000256" key="7">
    <source>
        <dbReference type="ARBA" id="ARBA00022692"/>
    </source>
</evidence>
<reference evidence="16" key="1">
    <citation type="submission" date="2020-06" db="EMBL/GenBank/DDBJ databases">
        <title>Draft genome of Bugula neritina, a colonial animal packing powerful symbionts and potential medicines.</title>
        <authorList>
            <person name="Rayko M."/>
        </authorList>
    </citation>
    <scope>NUCLEOTIDE SEQUENCE [LARGE SCALE GENOMIC DNA]</scope>
    <source>
        <strain evidence="16">Kwan_BN1</strain>
    </source>
</reference>
<evidence type="ECO:0000256" key="14">
    <source>
        <dbReference type="SAM" id="Phobius"/>
    </source>
</evidence>
<keyword evidence="8" id="KW-0677">Repeat</keyword>
<feature type="transmembrane region" description="Helical" evidence="14">
    <location>
        <begin position="86"/>
        <end position="107"/>
    </location>
</feature>
<dbReference type="Pfam" id="PF08409">
    <property type="entry name" value="TMTC_DUF1736"/>
    <property type="match status" value="1"/>
</dbReference>
<feature type="transmembrane region" description="Helical" evidence="14">
    <location>
        <begin position="270"/>
        <end position="292"/>
    </location>
</feature>
<feature type="repeat" description="TPR" evidence="13">
    <location>
        <begin position="680"/>
        <end position="713"/>
    </location>
</feature>
<dbReference type="PROSITE" id="PS50293">
    <property type="entry name" value="TPR_REGION"/>
    <property type="match status" value="2"/>
</dbReference>
<evidence type="ECO:0000256" key="1">
    <source>
        <dbReference type="ARBA" id="ARBA00004141"/>
    </source>
</evidence>
<accession>A0A7J7J614</accession>
<comment type="similarity">
    <text evidence="4">Belongs to the TMTC family.</text>
</comment>
<evidence type="ECO:0000313" key="17">
    <source>
        <dbReference type="Proteomes" id="UP000593567"/>
    </source>
</evidence>
<dbReference type="OrthoDB" id="19588at2759"/>
<dbReference type="GO" id="GO:0004169">
    <property type="term" value="F:dolichyl-phosphate-mannose-protein mannosyltransferase activity"/>
    <property type="evidence" value="ECO:0007669"/>
    <property type="project" value="UniProtKB-EC"/>
</dbReference>
<dbReference type="InterPro" id="IPR013618">
    <property type="entry name" value="TMTC_DUF1736"/>
</dbReference>
<evidence type="ECO:0000256" key="5">
    <source>
        <dbReference type="ARBA" id="ARBA00012839"/>
    </source>
</evidence>
<dbReference type="PANTHER" id="PTHR44216:SF3">
    <property type="entry name" value="PROTEIN O-MANNOSYL-TRANSFERASE TMTC2"/>
    <property type="match status" value="1"/>
</dbReference>
<feature type="transmembrane region" description="Helical" evidence="14">
    <location>
        <begin position="191"/>
        <end position="212"/>
    </location>
</feature>
<dbReference type="GO" id="GO:0005789">
    <property type="term" value="C:endoplasmic reticulum membrane"/>
    <property type="evidence" value="ECO:0007669"/>
    <property type="project" value="TreeGrafter"/>
</dbReference>
<feature type="transmembrane region" description="Helical" evidence="14">
    <location>
        <begin position="486"/>
        <end position="505"/>
    </location>
</feature>
<protein>
    <recommendedName>
        <fullName evidence="5">dolichyl-phosphate-mannose--protein mannosyltransferase</fullName>
        <ecNumber evidence="5">2.4.1.109</ecNumber>
    </recommendedName>
</protein>
<name>A0A7J7J614_BUGNE</name>
<dbReference type="Proteomes" id="UP000593567">
    <property type="component" value="Unassembled WGS sequence"/>
</dbReference>
<evidence type="ECO:0000256" key="12">
    <source>
        <dbReference type="ARBA" id="ARBA00023136"/>
    </source>
</evidence>
<dbReference type="InterPro" id="IPR052384">
    <property type="entry name" value="TMTC_O-mannosyltransferase"/>
</dbReference>
<evidence type="ECO:0000256" key="10">
    <source>
        <dbReference type="ARBA" id="ARBA00022824"/>
    </source>
</evidence>
<organism evidence="16 17">
    <name type="scientific">Bugula neritina</name>
    <name type="common">Brown bryozoan</name>
    <name type="synonym">Sertularia neritina</name>
    <dbReference type="NCBI Taxonomy" id="10212"/>
    <lineage>
        <taxon>Eukaryota</taxon>
        <taxon>Metazoa</taxon>
        <taxon>Spiralia</taxon>
        <taxon>Lophotrochozoa</taxon>
        <taxon>Bryozoa</taxon>
        <taxon>Gymnolaemata</taxon>
        <taxon>Cheilostomatida</taxon>
        <taxon>Flustrina</taxon>
        <taxon>Buguloidea</taxon>
        <taxon>Bugulidae</taxon>
        <taxon>Bugula</taxon>
    </lineage>
</organism>
<feature type="transmembrane region" description="Helical" evidence="14">
    <location>
        <begin position="232"/>
        <end position="249"/>
    </location>
</feature>
<comment type="subcellular location">
    <subcellularLocation>
        <location evidence="2">Endoplasmic reticulum</location>
    </subcellularLocation>
    <subcellularLocation>
        <location evidence="1">Membrane</location>
        <topology evidence="1">Multi-pass membrane protein</topology>
    </subcellularLocation>
</comment>
<keyword evidence="6" id="KW-0808">Transferase</keyword>
<proteinExistence type="inferred from homology"/>
<dbReference type="EC" id="2.4.1.109" evidence="5"/>
<feature type="transmembrane region" description="Helical" evidence="14">
    <location>
        <begin position="459"/>
        <end position="479"/>
    </location>
</feature>
<dbReference type="Pfam" id="PF13432">
    <property type="entry name" value="TPR_16"/>
    <property type="match status" value="1"/>
</dbReference>
<evidence type="ECO:0000256" key="11">
    <source>
        <dbReference type="ARBA" id="ARBA00022989"/>
    </source>
</evidence>
<dbReference type="InterPro" id="IPR019734">
    <property type="entry name" value="TPR_rpt"/>
</dbReference>
<sequence>MWKIVAISVVAALFLYINTIYADFAYDDSRAILKNQDLLPETPLANIWKDDFWGTPLRDSGSHKSYRPLVVLTFRLNYFFHQLSPGGYHLVNVVLHSIATGLYTATVGVLGRKLWVTLISGVLFAVHPIHTEAVAGVVGRADILCAIFFLLSILTFRKYCELVVGHTSRVRYGWIAATFTLVTASTLSKELGITVIGVCCVYYIICYCNLTIYDLLPVGRSTVKLRQHAETVLLLVLFGVVLLTTRLYFMGYSPPSFSPADNPAANSTSFLTRCLTFLYLPVFNFWLLVYPVTLSFDWSMDAIPLVESVWDYRVAVIVLFYSSLVLSVKYSLTNFLSSSEISRKPLISQEVRNGLNGYKKLCQSDGNHQTLTNGGVANGGTNNRNGIETVTFRRLRKDSSSSSESVGCDENFNEVETVGTPTYHRHYSTLVLGLSLLIIPFLPATNLPFYVGFVVAERILYIPSMGYCLLVAEAVYQIFKKLRHQKLYRVGLYTTLTLLCVLLSLRCYSRCLDWATEERLYTSGIAVNPAKAWGNLANVLNNRGEVDAAEQAYKSALSHRSNMADVHYNLGILLQGQSRYREALEAYDLAIQCRPRLTVAHLNKGIVLALMGKHSEAKQAYTDCSEIDISGLKDPRMHESAKVSAMYNLGRLYAEQKDYPAAISMYNLALEMRPNHYAPYSIYNLLGEAYFQSNDLEAAEKAYRKSLYHKADHAPAHLTMARLMSVKKNFREAERLYEKAIQINDKDAQSLHHYALYLAERNRHAEALVLWQKAVDLSPLDFDITFNLASALRHVGRNKEAIYRYETAAKLSPESATAHMNLGAMYHINANYSLALKSYSKALELDPHNQVTKNNLRKLQNIMNKAKR</sequence>
<dbReference type="PROSITE" id="PS50005">
    <property type="entry name" value="TPR"/>
    <property type="match status" value="5"/>
</dbReference>
<feature type="repeat" description="TPR" evidence="13">
    <location>
        <begin position="816"/>
        <end position="849"/>
    </location>
</feature>
<gene>
    <name evidence="16" type="ORF">EB796_020009</name>
</gene>
<dbReference type="EMBL" id="VXIV02002981">
    <property type="protein sequence ID" value="KAF6021680.1"/>
    <property type="molecule type" value="Genomic_DNA"/>
</dbReference>
<keyword evidence="10" id="KW-0256">Endoplasmic reticulum</keyword>
<feature type="repeat" description="TPR" evidence="13">
    <location>
        <begin position="564"/>
        <end position="597"/>
    </location>
</feature>
<dbReference type="AlphaFoldDB" id="A0A7J7J614"/>
<dbReference type="PANTHER" id="PTHR44216">
    <property type="entry name" value="PROTEIN O-MANNOSYL-TRANSFERASE TMTC2"/>
    <property type="match status" value="1"/>
</dbReference>
<feature type="repeat" description="TPR" evidence="13">
    <location>
        <begin position="714"/>
        <end position="747"/>
    </location>
</feature>
<dbReference type="Pfam" id="PF00515">
    <property type="entry name" value="TPR_1"/>
    <property type="match status" value="1"/>
</dbReference>
<evidence type="ECO:0000256" key="6">
    <source>
        <dbReference type="ARBA" id="ARBA00022679"/>
    </source>
</evidence>